<sequence length="77" mass="8176">MTKQDLIEAIEQFSRRSGIAPATVTGRAVANSRLYQRMKAGGSCTMDVAARVMAFIAANSPPATSANNTEHPHENAS</sequence>
<dbReference type="Proteomes" id="UP000319014">
    <property type="component" value="Unassembled WGS sequence"/>
</dbReference>
<dbReference type="EMBL" id="FXTK01000005">
    <property type="protein sequence ID" value="SMO63925.1"/>
    <property type="molecule type" value="Genomic_DNA"/>
</dbReference>
<dbReference type="AlphaFoldDB" id="A0A521CWU7"/>
<gene>
    <name evidence="1" type="ORF">SAMN06265221_105226</name>
</gene>
<reference evidence="1 2" key="1">
    <citation type="submission" date="2017-05" db="EMBL/GenBank/DDBJ databases">
        <authorList>
            <person name="Varghese N."/>
            <person name="Submissions S."/>
        </authorList>
    </citation>
    <scope>NUCLEOTIDE SEQUENCE [LARGE SCALE GENOMIC DNA]</scope>
    <source>
        <strain evidence="1 2">DSM 100094</strain>
    </source>
</reference>
<evidence type="ECO:0000313" key="2">
    <source>
        <dbReference type="Proteomes" id="UP000319014"/>
    </source>
</evidence>
<proteinExistence type="predicted"/>
<accession>A0A521CWU7</accession>
<dbReference type="OrthoDB" id="7778350at2"/>
<name>A0A521CWU7_9RHOB</name>
<keyword evidence="2" id="KW-1185">Reference proteome</keyword>
<organism evidence="1 2">
    <name type="scientific">Paracoccus laeviglucosivorans</name>
    <dbReference type="NCBI Taxonomy" id="1197861"/>
    <lineage>
        <taxon>Bacteria</taxon>
        <taxon>Pseudomonadati</taxon>
        <taxon>Pseudomonadota</taxon>
        <taxon>Alphaproteobacteria</taxon>
        <taxon>Rhodobacterales</taxon>
        <taxon>Paracoccaceae</taxon>
        <taxon>Paracoccus</taxon>
    </lineage>
</organism>
<evidence type="ECO:0000313" key="1">
    <source>
        <dbReference type="EMBL" id="SMO63925.1"/>
    </source>
</evidence>
<dbReference type="RefSeq" id="WP_142662764.1">
    <property type="nucleotide sequence ID" value="NZ_FXTK01000005.1"/>
</dbReference>
<protein>
    <submittedName>
        <fullName evidence="1">Uncharacterized protein</fullName>
    </submittedName>
</protein>